<proteinExistence type="inferred from homology"/>
<reference evidence="6 7" key="1">
    <citation type="submission" date="2020-05" db="EMBL/GenBank/DDBJ databases">
        <title>Genomic Encyclopedia of Type Strains, Phase IV (KMG-V): Genome sequencing to study the core and pangenomes of soil and plant-associated prokaryotes.</title>
        <authorList>
            <person name="Whitman W."/>
        </authorList>
    </citation>
    <scope>NUCLEOTIDE SEQUENCE [LARGE SCALE GENOMIC DNA]</scope>
    <source>
        <strain evidence="6 7">9A</strain>
    </source>
</reference>
<dbReference type="CDD" id="cd00438">
    <property type="entry name" value="cupin_RmlC"/>
    <property type="match status" value="1"/>
</dbReference>
<keyword evidence="7" id="KW-1185">Reference proteome</keyword>
<dbReference type="NCBIfam" id="TIGR01221">
    <property type="entry name" value="rmlC"/>
    <property type="match status" value="1"/>
</dbReference>
<name>A0ABX2FMM7_9BACT</name>
<evidence type="ECO:0000256" key="3">
    <source>
        <dbReference type="ARBA" id="ARBA00012098"/>
    </source>
</evidence>
<dbReference type="InterPro" id="IPR000888">
    <property type="entry name" value="RmlC-like"/>
</dbReference>
<sequence>MQVKQYPVAGLIEFIPRLFGDPRGVFYETFSARLMQESGLPAGLDWVQDNQSKSQPGVLRGLHFQKPPHAQAKLVRVAQGRALDVVVDIRRGSPTYGQHVAVELSAALGNIFYVPVGFAHGFVALEEDTLFLYKCSDYYAPAAEGGLLWNDPALGIDWNVENPTISPKDAILPTLADLDSPFSL</sequence>
<dbReference type="Pfam" id="PF00908">
    <property type="entry name" value="dTDP_sugar_isom"/>
    <property type="match status" value="1"/>
</dbReference>
<gene>
    <name evidence="6" type="ORF">HNP98_001217</name>
</gene>
<evidence type="ECO:0000313" key="6">
    <source>
        <dbReference type="EMBL" id="NRT18400.1"/>
    </source>
</evidence>
<evidence type="ECO:0000256" key="2">
    <source>
        <dbReference type="ARBA" id="ARBA00001997"/>
    </source>
</evidence>
<evidence type="ECO:0000313" key="7">
    <source>
        <dbReference type="Proteomes" id="UP000779507"/>
    </source>
</evidence>
<accession>A0ABX2FMM7</accession>
<dbReference type="InterPro" id="IPR011051">
    <property type="entry name" value="RmlC_Cupin_sf"/>
</dbReference>
<comment type="pathway">
    <text evidence="5">Carbohydrate biosynthesis; dTDP-L-rhamnose biosynthesis.</text>
</comment>
<evidence type="ECO:0000256" key="4">
    <source>
        <dbReference type="ARBA" id="ARBA00019595"/>
    </source>
</evidence>
<comment type="subunit">
    <text evidence="5">Homodimer.</text>
</comment>
<evidence type="ECO:0000256" key="5">
    <source>
        <dbReference type="RuleBase" id="RU364069"/>
    </source>
</evidence>
<comment type="caution">
    <text evidence="6">The sequence shown here is derived from an EMBL/GenBank/DDBJ whole genome shotgun (WGS) entry which is preliminary data.</text>
</comment>
<dbReference type="EMBL" id="JABSNP010000004">
    <property type="protein sequence ID" value="NRT18400.1"/>
    <property type="molecule type" value="Genomic_DNA"/>
</dbReference>
<dbReference type="EC" id="5.1.3.13" evidence="3 5"/>
<dbReference type="RefSeq" id="WP_173809140.1">
    <property type="nucleotide sequence ID" value="NZ_JABSNP010000004.1"/>
</dbReference>
<organism evidence="6 7">
    <name type="scientific">Hymenobacter caeli</name>
    <dbReference type="NCBI Taxonomy" id="2735894"/>
    <lineage>
        <taxon>Bacteria</taxon>
        <taxon>Pseudomonadati</taxon>
        <taxon>Bacteroidota</taxon>
        <taxon>Cytophagia</taxon>
        <taxon>Cytophagales</taxon>
        <taxon>Hymenobacteraceae</taxon>
        <taxon>Hymenobacter</taxon>
    </lineage>
</organism>
<dbReference type="InterPro" id="IPR014710">
    <property type="entry name" value="RmlC-like_jellyroll"/>
</dbReference>
<comment type="similarity">
    <text evidence="5">Belongs to the dTDP-4-dehydrorhamnose 3,5-epimerase family.</text>
</comment>
<keyword evidence="5 6" id="KW-0413">Isomerase</keyword>
<evidence type="ECO:0000256" key="1">
    <source>
        <dbReference type="ARBA" id="ARBA00001298"/>
    </source>
</evidence>
<dbReference type="Gene3D" id="2.60.120.10">
    <property type="entry name" value="Jelly Rolls"/>
    <property type="match status" value="1"/>
</dbReference>
<comment type="function">
    <text evidence="2 5">Catalyzes the epimerization of the C3' and C5'positions of dTDP-6-deoxy-D-xylo-4-hexulose, forming dTDP-6-deoxy-L-lyxo-4-hexulose.</text>
</comment>
<dbReference type="PANTHER" id="PTHR21047:SF2">
    <property type="entry name" value="THYMIDINE DIPHOSPHO-4-KETO-RHAMNOSE 3,5-EPIMERASE"/>
    <property type="match status" value="1"/>
</dbReference>
<protein>
    <recommendedName>
        <fullName evidence="4 5">dTDP-4-dehydrorhamnose 3,5-epimerase</fullName>
        <ecNumber evidence="3 5">5.1.3.13</ecNumber>
    </recommendedName>
    <alternativeName>
        <fullName evidence="5">Thymidine diphospho-4-keto-rhamnose 3,5-epimerase</fullName>
    </alternativeName>
</protein>
<dbReference type="Proteomes" id="UP000779507">
    <property type="component" value="Unassembled WGS sequence"/>
</dbReference>
<comment type="catalytic activity">
    <reaction evidence="1 5">
        <text>dTDP-4-dehydro-6-deoxy-alpha-D-glucose = dTDP-4-dehydro-beta-L-rhamnose</text>
        <dbReference type="Rhea" id="RHEA:16969"/>
        <dbReference type="ChEBI" id="CHEBI:57649"/>
        <dbReference type="ChEBI" id="CHEBI:62830"/>
        <dbReference type="EC" id="5.1.3.13"/>
    </reaction>
</comment>
<dbReference type="PANTHER" id="PTHR21047">
    <property type="entry name" value="DTDP-6-DEOXY-D-GLUCOSE-3,5 EPIMERASE"/>
    <property type="match status" value="1"/>
</dbReference>
<dbReference type="GO" id="GO:0008830">
    <property type="term" value="F:dTDP-4-dehydrorhamnose 3,5-epimerase activity"/>
    <property type="evidence" value="ECO:0007669"/>
    <property type="project" value="UniProtKB-EC"/>
</dbReference>
<dbReference type="SUPFAM" id="SSF51182">
    <property type="entry name" value="RmlC-like cupins"/>
    <property type="match status" value="1"/>
</dbReference>